<dbReference type="STRING" id="1276258.SAPIS_v1c02820"/>
<dbReference type="SUPFAM" id="SSF74650">
    <property type="entry name" value="Galactose mutarotase-like"/>
    <property type="match status" value="1"/>
</dbReference>
<dbReference type="KEGG" id="sapi:SAPIS_v1c02820"/>
<dbReference type="Proteomes" id="UP000018550">
    <property type="component" value="Chromosome"/>
</dbReference>
<keyword evidence="2" id="KW-1185">Reference proteome</keyword>
<dbReference type="Pfam" id="PF01263">
    <property type="entry name" value="Aldose_epim"/>
    <property type="match status" value="1"/>
</dbReference>
<proteinExistence type="predicted"/>
<dbReference type="eggNOG" id="COG2017">
    <property type="taxonomic scope" value="Bacteria"/>
</dbReference>
<dbReference type="InterPro" id="IPR014718">
    <property type="entry name" value="GH-type_carb-bd"/>
</dbReference>
<organism evidence="1 2">
    <name type="scientific">Spiroplasma apis B31</name>
    <dbReference type="NCBI Taxonomy" id="1276258"/>
    <lineage>
        <taxon>Bacteria</taxon>
        <taxon>Bacillati</taxon>
        <taxon>Mycoplasmatota</taxon>
        <taxon>Mollicutes</taxon>
        <taxon>Entomoplasmatales</taxon>
        <taxon>Spiroplasmataceae</taxon>
        <taxon>Spiroplasma</taxon>
    </lineage>
</organism>
<dbReference type="HOGENOM" id="CLU_057834_1_0_14"/>
<protein>
    <submittedName>
        <fullName evidence="1">Aldose 1-epimerase family protein</fullName>
    </submittedName>
</protein>
<dbReference type="InterPro" id="IPR011013">
    <property type="entry name" value="Gal_mutarotase_sf_dom"/>
</dbReference>
<dbReference type="EMBL" id="CP006682">
    <property type="protein sequence ID" value="AHB36128.1"/>
    <property type="molecule type" value="Genomic_DNA"/>
</dbReference>
<sequence>MYTIKNEYLDITFKADSCNFEITSLKFKDNEVCYQQNSSWKKTWPLLFPNCGAINGYIKYNGVKYPLPRHGFMKNINNWTIKSIYNDCAVLSFSSNCQFSKIYPFEFELDLILKVAKNVFSIDFVVKNVEDVDMYYSFGHHPAFKVDDSSKIVLESEETFFDSFTPEGLYLEDEQNKKKWKEIIIKDVDFSESKSYFCDTLRSSYLLYKNDSFEFKLPLNDYSTLGLWRDNNDSGFICIEPWCGMPDKSGNSDHDLKNKYKILKLNPKESKKISFEMIFNTN</sequence>
<dbReference type="PATRIC" id="fig|1276258.3.peg.277"/>
<evidence type="ECO:0000313" key="2">
    <source>
        <dbReference type="Proteomes" id="UP000018550"/>
    </source>
</evidence>
<dbReference type="GO" id="GO:0005975">
    <property type="term" value="P:carbohydrate metabolic process"/>
    <property type="evidence" value="ECO:0007669"/>
    <property type="project" value="InterPro"/>
</dbReference>
<accession>V5RI45</accession>
<name>V5RI45_SPIAP</name>
<dbReference type="GO" id="GO:0016853">
    <property type="term" value="F:isomerase activity"/>
    <property type="evidence" value="ECO:0007669"/>
    <property type="project" value="InterPro"/>
</dbReference>
<dbReference type="RefSeq" id="WP_023789062.1">
    <property type="nucleotide sequence ID" value="NC_022998.1"/>
</dbReference>
<dbReference type="OrthoDB" id="9795355at2"/>
<gene>
    <name evidence="1" type="ORF">SAPIS_v1c02820</name>
</gene>
<evidence type="ECO:0000313" key="1">
    <source>
        <dbReference type="EMBL" id="AHB36128.1"/>
    </source>
</evidence>
<dbReference type="InterPro" id="IPR008183">
    <property type="entry name" value="Aldose_1/G6P_1-epimerase"/>
</dbReference>
<dbReference type="GO" id="GO:0030246">
    <property type="term" value="F:carbohydrate binding"/>
    <property type="evidence" value="ECO:0007669"/>
    <property type="project" value="InterPro"/>
</dbReference>
<dbReference type="Gene3D" id="2.70.98.10">
    <property type="match status" value="1"/>
</dbReference>
<reference evidence="1 2" key="1">
    <citation type="journal article" date="2014" name="Genome Announc.">
        <title>Complete Genome Sequence of Spiroplasma apis B31T (ATCC 33834), a Bacterium Associated with May Disease of Honeybees (Apis mellifera).</title>
        <authorList>
            <person name="Ku C."/>
            <person name="Lo W.S."/>
            <person name="Chen L.L."/>
            <person name="Kuo C.H."/>
        </authorList>
    </citation>
    <scope>NUCLEOTIDE SEQUENCE [LARGE SCALE GENOMIC DNA]</scope>
    <source>
        <strain evidence="1">B31</strain>
    </source>
</reference>
<dbReference type="AlphaFoldDB" id="V5RI45"/>